<keyword evidence="2 3" id="KW-0040">ANK repeat</keyword>
<keyword evidence="1" id="KW-0677">Repeat</keyword>
<feature type="repeat" description="ANK" evidence="3">
    <location>
        <begin position="69"/>
        <end position="101"/>
    </location>
</feature>
<dbReference type="GO" id="GO:0004842">
    <property type="term" value="F:ubiquitin-protein transferase activity"/>
    <property type="evidence" value="ECO:0007669"/>
    <property type="project" value="TreeGrafter"/>
</dbReference>
<dbReference type="InterPro" id="IPR002110">
    <property type="entry name" value="Ankyrin_rpt"/>
</dbReference>
<dbReference type="Pfam" id="PF12796">
    <property type="entry name" value="Ank_2"/>
    <property type="match status" value="2"/>
</dbReference>
<evidence type="ECO:0000256" key="3">
    <source>
        <dbReference type="PROSITE-ProRule" id="PRU00023"/>
    </source>
</evidence>
<keyword evidence="5" id="KW-1185">Reference proteome</keyword>
<dbReference type="Proteomes" id="UP000297900">
    <property type="component" value="Unassembled WGS sequence"/>
</dbReference>
<dbReference type="PROSITE" id="PS50088">
    <property type="entry name" value="ANK_REPEAT"/>
    <property type="match status" value="2"/>
</dbReference>
<protein>
    <submittedName>
        <fullName evidence="4">Ankyrin repeat domain-containing protein</fullName>
    </submittedName>
</protein>
<evidence type="ECO:0000256" key="1">
    <source>
        <dbReference type="ARBA" id="ARBA00022737"/>
    </source>
</evidence>
<dbReference type="PRINTS" id="PR01415">
    <property type="entry name" value="ANKYRIN"/>
</dbReference>
<comment type="caution">
    <text evidence="4">The sequence shown here is derived from an EMBL/GenBank/DDBJ whole genome shotgun (WGS) entry which is preliminary data.</text>
</comment>
<accession>A0A4Y8LVK0</accession>
<gene>
    <name evidence="4" type="ORF">E2980_14465</name>
</gene>
<feature type="repeat" description="ANK" evidence="3">
    <location>
        <begin position="104"/>
        <end position="136"/>
    </location>
</feature>
<reference evidence="4 5" key="1">
    <citation type="submission" date="2019-03" db="EMBL/GenBank/DDBJ databases">
        <title>Cohnella endophytica sp. nov., a novel endophytic bacterium isolated from bark of Sonneratia apetala.</title>
        <authorList>
            <person name="Tuo L."/>
        </authorList>
    </citation>
    <scope>NUCLEOTIDE SEQUENCE [LARGE SCALE GENOMIC DNA]</scope>
    <source>
        <strain evidence="4 5">CCTCC AB 208254</strain>
    </source>
</reference>
<dbReference type="EMBL" id="SOMN01000021">
    <property type="protein sequence ID" value="TFE24961.1"/>
    <property type="molecule type" value="Genomic_DNA"/>
</dbReference>
<dbReference type="SMART" id="SM00248">
    <property type="entry name" value="ANK"/>
    <property type="match status" value="5"/>
</dbReference>
<evidence type="ECO:0000313" key="4">
    <source>
        <dbReference type="EMBL" id="TFE24961.1"/>
    </source>
</evidence>
<name>A0A4Y8LVK0_9BACL</name>
<dbReference type="PANTHER" id="PTHR24171:SF8">
    <property type="entry name" value="BRCA1-ASSOCIATED RING DOMAIN PROTEIN 1"/>
    <property type="match status" value="1"/>
</dbReference>
<sequence length="223" mass="24143">MLKRLLTENPGLIAARIVGYDHDYDSDSNSRTLLHVATDWPGHFPNGEAIVLALIEAGAEVNARFAGPHSETPLHWAASSNDIEVLDALLDSGADIETTGAVIAGGTPLDDAVAFGQWQVAQRLVERGAQTKLWNEAALGLMDRVKERFIGNNVPSPSEITIAFWQACHGGQRETAEYLLDSGADLNWIGYNELTPLDIASHSNADKIVEWLRSLGARSSEDS</sequence>
<evidence type="ECO:0000313" key="5">
    <source>
        <dbReference type="Proteomes" id="UP000297900"/>
    </source>
</evidence>
<proteinExistence type="predicted"/>
<dbReference type="PROSITE" id="PS50297">
    <property type="entry name" value="ANK_REP_REGION"/>
    <property type="match status" value="1"/>
</dbReference>
<organism evidence="4 5">
    <name type="scientific">Cohnella luojiensis</name>
    <dbReference type="NCBI Taxonomy" id="652876"/>
    <lineage>
        <taxon>Bacteria</taxon>
        <taxon>Bacillati</taxon>
        <taxon>Bacillota</taxon>
        <taxon>Bacilli</taxon>
        <taxon>Bacillales</taxon>
        <taxon>Paenibacillaceae</taxon>
        <taxon>Cohnella</taxon>
    </lineage>
</organism>
<dbReference type="OrthoDB" id="2826662at2"/>
<dbReference type="InterPro" id="IPR036770">
    <property type="entry name" value="Ankyrin_rpt-contain_sf"/>
</dbReference>
<dbReference type="PANTHER" id="PTHR24171">
    <property type="entry name" value="ANKYRIN REPEAT DOMAIN-CONTAINING PROTEIN 39-RELATED"/>
    <property type="match status" value="1"/>
</dbReference>
<dbReference type="GO" id="GO:0085020">
    <property type="term" value="P:protein K6-linked ubiquitination"/>
    <property type="evidence" value="ECO:0007669"/>
    <property type="project" value="TreeGrafter"/>
</dbReference>
<evidence type="ECO:0000256" key="2">
    <source>
        <dbReference type="ARBA" id="ARBA00023043"/>
    </source>
</evidence>
<dbReference type="RefSeq" id="WP_135152909.1">
    <property type="nucleotide sequence ID" value="NZ_SOMN01000021.1"/>
</dbReference>
<dbReference type="SUPFAM" id="SSF48403">
    <property type="entry name" value="Ankyrin repeat"/>
    <property type="match status" value="1"/>
</dbReference>
<dbReference type="Gene3D" id="1.25.40.20">
    <property type="entry name" value="Ankyrin repeat-containing domain"/>
    <property type="match status" value="2"/>
</dbReference>
<dbReference type="AlphaFoldDB" id="A0A4Y8LVK0"/>